<evidence type="ECO:0000313" key="3">
    <source>
        <dbReference type="EMBL" id="KFD19860.1"/>
    </source>
</evidence>
<dbReference type="SMART" id="SM00014">
    <property type="entry name" value="acidPPc"/>
    <property type="match status" value="1"/>
</dbReference>
<feature type="domain" description="Phosphatidic acid phosphatase type 2/haloperoxidase" evidence="2">
    <location>
        <begin position="43"/>
        <end position="171"/>
    </location>
</feature>
<dbReference type="Gene3D" id="1.20.144.10">
    <property type="entry name" value="Phosphatidic acid phosphatase type 2/haloperoxidase"/>
    <property type="match status" value="1"/>
</dbReference>
<organism evidence="3 4">
    <name type="scientific">Tatumella ptyseos ATCC 33301</name>
    <dbReference type="NCBI Taxonomy" id="1005995"/>
    <lineage>
        <taxon>Bacteria</taxon>
        <taxon>Pseudomonadati</taxon>
        <taxon>Pseudomonadota</taxon>
        <taxon>Gammaproteobacteria</taxon>
        <taxon>Enterobacterales</taxon>
        <taxon>Erwiniaceae</taxon>
        <taxon>Tatumella</taxon>
    </lineage>
</organism>
<feature type="transmembrane region" description="Helical" evidence="1">
    <location>
        <begin position="36"/>
        <end position="56"/>
    </location>
</feature>
<name>A0A085JHB4_9GAMM</name>
<keyword evidence="1" id="KW-1133">Transmembrane helix</keyword>
<sequence>MYTAPPALYWRISLPDPLSARCPVDRKTMYWKNLTYFGDSMLLLPTALLLALFLFWKSQRWQTAFGWLLSFGIAGGLVSISKVMFLGFFLGSQSLNFTGFSGHTTMSSVLWPVLMWMISGGRQPWLRRTLITFGYLLPLAVGYSRLQLHAHSPSEVISGAVLGAILSTGYLLIQRHTRLNKVSLLQLAAFAALPAVIIFTGQPAATQQFLSVLSARLAGIEKPYTRAQLLHAGHAN</sequence>
<protein>
    <submittedName>
        <fullName evidence="3">Membrane-associated phospholipid phosphatase</fullName>
    </submittedName>
</protein>
<comment type="caution">
    <text evidence="3">The sequence shown here is derived from an EMBL/GenBank/DDBJ whole genome shotgun (WGS) entry which is preliminary data.</text>
</comment>
<feature type="transmembrane region" description="Helical" evidence="1">
    <location>
        <begin position="156"/>
        <end position="173"/>
    </location>
</feature>
<feature type="transmembrane region" description="Helical" evidence="1">
    <location>
        <begin position="125"/>
        <end position="144"/>
    </location>
</feature>
<dbReference type="InterPro" id="IPR036938">
    <property type="entry name" value="PAP2/HPO_sf"/>
</dbReference>
<dbReference type="Pfam" id="PF01569">
    <property type="entry name" value="PAP2"/>
    <property type="match status" value="1"/>
</dbReference>
<feature type="transmembrane region" description="Helical" evidence="1">
    <location>
        <begin position="185"/>
        <end position="205"/>
    </location>
</feature>
<evidence type="ECO:0000259" key="2">
    <source>
        <dbReference type="SMART" id="SM00014"/>
    </source>
</evidence>
<gene>
    <name evidence="3" type="ORF">GTPT_1793</name>
</gene>
<dbReference type="AlphaFoldDB" id="A0A085JHB4"/>
<keyword evidence="1" id="KW-0812">Transmembrane</keyword>
<keyword evidence="4" id="KW-1185">Reference proteome</keyword>
<proteinExistence type="predicted"/>
<dbReference type="InterPro" id="IPR000326">
    <property type="entry name" value="PAP2/HPO"/>
</dbReference>
<accession>A0A085JHB4</accession>
<dbReference type="EMBL" id="JMPR01000028">
    <property type="protein sequence ID" value="KFD19860.1"/>
    <property type="molecule type" value="Genomic_DNA"/>
</dbReference>
<feature type="transmembrane region" description="Helical" evidence="1">
    <location>
        <begin position="97"/>
        <end position="118"/>
    </location>
</feature>
<reference evidence="3 4" key="1">
    <citation type="submission" date="2014-05" db="EMBL/GenBank/DDBJ databases">
        <title>ATOL: Assembling a taxonomically balanced genome-scale reconstruction of the evolutionary history of the Enterobacteriaceae.</title>
        <authorList>
            <person name="Plunkett G.III."/>
            <person name="Neeno-Eckwall E.C."/>
            <person name="Glasner J.D."/>
            <person name="Perna N.T."/>
        </authorList>
    </citation>
    <scope>NUCLEOTIDE SEQUENCE [LARGE SCALE GENOMIC DNA]</scope>
    <source>
        <strain evidence="3 4">ATCC 33301</strain>
    </source>
</reference>
<keyword evidence="1" id="KW-0472">Membrane</keyword>
<feature type="transmembrane region" description="Helical" evidence="1">
    <location>
        <begin position="68"/>
        <end position="91"/>
    </location>
</feature>
<evidence type="ECO:0000313" key="4">
    <source>
        <dbReference type="Proteomes" id="UP000028602"/>
    </source>
</evidence>
<dbReference type="eggNOG" id="COG0671">
    <property type="taxonomic scope" value="Bacteria"/>
</dbReference>
<dbReference type="Proteomes" id="UP000028602">
    <property type="component" value="Unassembled WGS sequence"/>
</dbReference>
<evidence type="ECO:0000256" key="1">
    <source>
        <dbReference type="SAM" id="Phobius"/>
    </source>
</evidence>
<dbReference type="SUPFAM" id="SSF48317">
    <property type="entry name" value="Acid phosphatase/Vanadium-dependent haloperoxidase"/>
    <property type="match status" value="1"/>
</dbReference>